<dbReference type="AlphaFoldDB" id="A0AAV6QBX5"/>
<protein>
    <submittedName>
        <fullName evidence="3">Vascular cell adhesion protein 1-like</fullName>
    </submittedName>
</protein>
<evidence type="ECO:0000313" key="4">
    <source>
        <dbReference type="Proteomes" id="UP000693946"/>
    </source>
</evidence>
<evidence type="ECO:0000313" key="3">
    <source>
        <dbReference type="EMBL" id="KAG7486349.1"/>
    </source>
</evidence>
<name>A0AAV6QBX5_SOLSE</name>
<dbReference type="Proteomes" id="UP000693946">
    <property type="component" value="Linkage Group LG6"/>
</dbReference>
<comment type="caution">
    <text evidence="3">The sequence shown here is derived from an EMBL/GenBank/DDBJ whole genome shotgun (WGS) entry which is preliminary data.</text>
</comment>
<dbReference type="PROSITE" id="PS50835">
    <property type="entry name" value="IG_LIKE"/>
    <property type="match status" value="1"/>
</dbReference>
<evidence type="ECO:0000259" key="2">
    <source>
        <dbReference type="PROSITE" id="PS50835"/>
    </source>
</evidence>
<accession>A0AAV6QBX5</accession>
<gene>
    <name evidence="3" type="ORF">JOB18_029922</name>
</gene>
<evidence type="ECO:0000256" key="1">
    <source>
        <dbReference type="SAM" id="SignalP"/>
    </source>
</evidence>
<reference evidence="3 4" key="1">
    <citation type="journal article" date="2021" name="Sci. Rep.">
        <title>Chromosome anchoring in Senegalese sole (Solea senegalensis) reveals sex-associated markers and genome rearrangements in flatfish.</title>
        <authorList>
            <person name="Guerrero-Cozar I."/>
            <person name="Gomez-Garrido J."/>
            <person name="Berbel C."/>
            <person name="Martinez-Blanch J.F."/>
            <person name="Alioto T."/>
            <person name="Claros M.G."/>
            <person name="Gagnaire P.A."/>
            <person name="Manchado M."/>
        </authorList>
    </citation>
    <scope>NUCLEOTIDE SEQUENCE [LARGE SCALE GENOMIC DNA]</scope>
    <source>
        <strain evidence="3">Sse05_10M</strain>
    </source>
</reference>
<keyword evidence="4" id="KW-1185">Reference proteome</keyword>
<dbReference type="EMBL" id="JAGKHQ010000018">
    <property type="protein sequence ID" value="KAG7486349.1"/>
    <property type="molecule type" value="Genomic_DNA"/>
</dbReference>
<keyword evidence="1" id="KW-0732">Signal</keyword>
<dbReference type="GO" id="GO:0005886">
    <property type="term" value="C:plasma membrane"/>
    <property type="evidence" value="ECO:0007669"/>
    <property type="project" value="TreeGrafter"/>
</dbReference>
<dbReference type="PANTHER" id="PTHR13771">
    <property type="entry name" value="INTERCELLULAR ADHESION MOLECULE"/>
    <property type="match status" value="1"/>
</dbReference>
<sequence>MFVCHRPITLLLLRLFGSVASLAIHTPAPPLPSQIFPASAFPSNVPSFPSSPGVPPSIPPFSSSTAESTRARCPMTTSPSSVVVRFEDPVTVNCSVPETGFSLLGWVVSLLKEAPPPTMERSLVWSVNSVTDWKINSTCYALSDHGGQCSIKLPIIVYKPPDNVSISLGNHCGPMLEAHRYTLHCEVQRVAPVGRLTVTFYKGQTALRQLRSNNTEKEPVTEVFTVDIVPSKEDDGVQYWCEATLELGPEGPRRPPVMMSQKLNASVHFGPQLICPGKLQVREGERLLCDVTGNPQPSVIWYRDGQAVALPTRSSRNHAGKYMVWTKGHLGQKNFTVEVEVLGSVGTANSCNRCFLSAVLVIQMITWL</sequence>
<dbReference type="GO" id="GO:0007155">
    <property type="term" value="P:cell adhesion"/>
    <property type="evidence" value="ECO:0007669"/>
    <property type="project" value="InterPro"/>
</dbReference>
<proteinExistence type="predicted"/>
<feature type="chain" id="PRO_5043966881" evidence="1">
    <location>
        <begin position="24"/>
        <end position="368"/>
    </location>
</feature>
<dbReference type="InterPro" id="IPR047012">
    <property type="entry name" value="ICAM_VCAM"/>
</dbReference>
<dbReference type="PANTHER" id="PTHR13771:SF9">
    <property type="entry name" value="INTERCELLULAR ADHESION MOLECULE 5"/>
    <property type="match status" value="1"/>
</dbReference>
<organism evidence="3 4">
    <name type="scientific">Solea senegalensis</name>
    <name type="common">Senegalese sole</name>
    <dbReference type="NCBI Taxonomy" id="28829"/>
    <lineage>
        <taxon>Eukaryota</taxon>
        <taxon>Metazoa</taxon>
        <taxon>Chordata</taxon>
        <taxon>Craniata</taxon>
        <taxon>Vertebrata</taxon>
        <taxon>Euteleostomi</taxon>
        <taxon>Actinopterygii</taxon>
        <taxon>Neopterygii</taxon>
        <taxon>Teleostei</taxon>
        <taxon>Neoteleostei</taxon>
        <taxon>Acanthomorphata</taxon>
        <taxon>Carangaria</taxon>
        <taxon>Pleuronectiformes</taxon>
        <taxon>Pleuronectoidei</taxon>
        <taxon>Soleidae</taxon>
        <taxon>Solea</taxon>
    </lineage>
</organism>
<feature type="signal peptide" evidence="1">
    <location>
        <begin position="1"/>
        <end position="23"/>
    </location>
</feature>
<feature type="domain" description="Ig-like" evidence="2">
    <location>
        <begin position="255"/>
        <end position="351"/>
    </location>
</feature>
<dbReference type="InterPro" id="IPR007110">
    <property type="entry name" value="Ig-like_dom"/>
</dbReference>
<dbReference type="GO" id="GO:0005178">
    <property type="term" value="F:integrin binding"/>
    <property type="evidence" value="ECO:0007669"/>
    <property type="project" value="InterPro"/>
</dbReference>